<evidence type="ECO:0000256" key="1">
    <source>
        <dbReference type="SAM" id="MobiDB-lite"/>
    </source>
</evidence>
<feature type="non-terminal residue" evidence="2">
    <location>
        <position position="45"/>
    </location>
</feature>
<reference evidence="2" key="1">
    <citation type="submission" date="2020-02" db="EMBL/GenBank/DDBJ databases">
        <authorList>
            <person name="Meier V. D."/>
        </authorList>
    </citation>
    <scope>NUCLEOTIDE SEQUENCE</scope>
    <source>
        <strain evidence="2">AVDCRST_MAG59</strain>
    </source>
</reference>
<dbReference type="AlphaFoldDB" id="A0A6J4URK8"/>
<proteinExistence type="predicted"/>
<feature type="region of interest" description="Disordered" evidence="1">
    <location>
        <begin position="1"/>
        <end position="45"/>
    </location>
</feature>
<dbReference type="EMBL" id="CADCWF010000147">
    <property type="protein sequence ID" value="CAA9557901.1"/>
    <property type="molecule type" value="Genomic_DNA"/>
</dbReference>
<accession>A0A6J4URK8</accession>
<protein>
    <submittedName>
        <fullName evidence="2">Uncharacterized protein</fullName>
    </submittedName>
</protein>
<feature type="compositionally biased region" description="Basic residues" evidence="1">
    <location>
        <begin position="1"/>
        <end position="22"/>
    </location>
</feature>
<feature type="compositionally biased region" description="Pro residues" evidence="1">
    <location>
        <begin position="35"/>
        <end position="45"/>
    </location>
</feature>
<gene>
    <name evidence="2" type="ORF">AVDCRST_MAG59-2306</name>
</gene>
<evidence type="ECO:0000313" key="2">
    <source>
        <dbReference type="EMBL" id="CAA9557901.1"/>
    </source>
</evidence>
<feature type="non-terminal residue" evidence="2">
    <location>
        <position position="1"/>
    </location>
</feature>
<sequence>GRGRRVPGRAGRWPRARRGARRRGPDPHRLRAPPAASPSPPRSDV</sequence>
<name>A0A6J4URK8_9BACT</name>
<organism evidence="2">
    <name type="scientific">uncultured Thermomicrobiales bacterium</name>
    <dbReference type="NCBI Taxonomy" id="1645740"/>
    <lineage>
        <taxon>Bacteria</taxon>
        <taxon>Pseudomonadati</taxon>
        <taxon>Thermomicrobiota</taxon>
        <taxon>Thermomicrobia</taxon>
        <taxon>Thermomicrobiales</taxon>
        <taxon>environmental samples</taxon>
    </lineage>
</organism>